<accession>A0A448VP87</accession>
<proteinExistence type="predicted"/>
<reference evidence="1 2" key="1">
    <citation type="submission" date="2018-12" db="EMBL/GenBank/DDBJ databases">
        <authorList>
            <consortium name="Pathogen Informatics"/>
        </authorList>
    </citation>
    <scope>NUCLEOTIDE SEQUENCE [LARGE SCALE GENOMIC DNA]</scope>
    <source>
        <strain evidence="1 2">NCTC12742</strain>
    </source>
</reference>
<keyword evidence="2" id="KW-1185">Reference proteome</keyword>
<organism evidence="1 2">
    <name type="scientific">Neisseria weaveri</name>
    <dbReference type="NCBI Taxonomy" id="28091"/>
    <lineage>
        <taxon>Bacteria</taxon>
        <taxon>Pseudomonadati</taxon>
        <taxon>Pseudomonadota</taxon>
        <taxon>Betaproteobacteria</taxon>
        <taxon>Neisseriales</taxon>
        <taxon>Neisseriaceae</taxon>
        <taxon>Neisseria</taxon>
    </lineage>
</organism>
<evidence type="ECO:0000313" key="1">
    <source>
        <dbReference type="EMBL" id="VEJ51484.1"/>
    </source>
</evidence>
<dbReference type="EMBL" id="LR134533">
    <property type="protein sequence ID" value="VEJ51484.1"/>
    <property type="molecule type" value="Genomic_DNA"/>
</dbReference>
<gene>
    <name evidence="1" type="ORF">NCTC12742_01372</name>
</gene>
<dbReference type="OrthoDB" id="9773233at2"/>
<dbReference type="RefSeq" id="WP_004282386.1">
    <property type="nucleotide sequence ID" value="NZ_CAUJRG010000011.1"/>
</dbReference>
<evidence type="ECO:0000313" key="2">
    <source>
        <dbReference type="Proteomes" id="UP000272771"/>
    </source>
</evidence>
<name>A0A448VP87_9NEIS</name>
<protein>
    <submittedName>
        <fullName evidence="1">Uncharacterized protein</fullName>
    </submittedName>
</protein>
<dbReference type="Proteomes" id="UP000272771">
    <property type="component" value="Chromosome"/>
</dbReference>
<sequence length="288" mass="33857">MKIDNLTIIKTETDAIPMPEISDEIKRKARELSNLKDNQDSDLEDKTYAEEPYGFIKLRFPFIGEYLNEQVGTMQTFSGYVNPCYVVGRNYSNNNKLDHLDCNKKKELIKELIHEYSTKPNKYGKKPTPNRAVYWWLDSFGILYAGEGKRRVHFMKEHSSGNAIYVEEINKLKMPKPNQISIISLSPTNPRPETSFLLIKDDNNDEHLYPIIEEYTIDFMKLYSNNLTLDIKTLIEEARWYWRLSPNKFSRKLHSLLIKKLFVKKLFDERGKNRFNKKIVLASVKLFG</sequence>
<dbReference type="AlphaFoldDB" id="A0A448VP87"/>